<organism evidence="1 2">
    <name type="scientific">Natronoarchaeum mannanilyticum</name>
    <dbReference type="NCBI Taxonomy" id="926360"/>
    <lineage>
        <taxon>Archaea</taxon>
        <taxon>Methanobacteriati</taxon>
        <taxon>Methanobacteriota</taxon>
        <taxon>Stenosarchaea group</taxon>
        <taxon>Halobacteria</taxon>
        <taxon>Halobacteriales</taxon>
        <taxon>Natronoarchaeaceae</taxon>
    </lineage>
</organism>
<keyword evidence="2" id="KW-1185">Reference proteome</keyword>
<evidence type="ECO:0000313" key="2">
    <source>
        <dbReference type="Proteomes" id="UP001500420"/>
    </source>
</evidence>
<dbReference type="EMBL" id="BAAADV010000007">
    <property type="protein sequence ID" value="GAA0681037.1"/>
    <property type="molecule type" value="Genomic_DNA"/>
</dbReference>
<name>A0AAV3TCX0_9EURY</name>
<dbReference type="InterPro" id="IPR023393">
    <property type="entry name" value="START-like_dom_sf"/>
</dbReference>
<protein>
    <submittedName>
        <fullName evidence="1">SRPBCC domain-containing protein</fullName>
    </submittedName>
</protein>
<dbReference type="SUPFAM" id="SSF55961">
    <property type="entry name" value="Bet v1-like"/>
    <property type="match status" value="1"/>
</dbReference>
<reference evidence="1 2" key="1">
    <citation type="journal article" date="2019" name="Int. J. Syst. Evol. Microbiol.">
        <title>The Global Catalogue of Microorganisms (GCM) 10K type strain sequencing project: providing services to taxonomists for standard genome sequencing and annotation.</title>
        <authorList>
            <consortium name="The Broad Institute Genomics Platform"/>
            <consortium name="The Broad Institute Genome Sequencing Center for Infectious Disease"/>
            <person name="Wu L."/>
            <person name="Ma J."/>
        </authorList>
    </citation>
    <scope>NUCLEOTIDE SEQUENCE [LARGE SCALE GENOMIC DNA]</scope>
    <source>
        <strain evidence="1 2">JCM 16328</strain>
    </source>
</reference>
<comment type="caution">
    <text evidence="1">The sequence shown here is derived from an EMBL/GenBank/DDBJ whole genome shotgun (WGS) entry which is preliminary data.</text>
</comment>
<dbReference type="PANTHER" id="PTHR36166:SF1">
    <property type="entry name" value="SRPBCC DOMAIN-CONTAINING PROTEIN"/>
    <property type="match status" value="1"/>
</dbReference>
<dbReference type="InterPro" id="IPR019587">
    <property type="entry name" value="Polyketide_cyclase/dehydratase"/>
</dbReference>
<sequence length="148" mass="17000">MRTIESAIEIDAPPERVWEELIDFEEYVEWNPFIPRASGEARVGHRLTIKIEPPGAREFTFTPKVTVVEEPRRLAWLGRVGLPHLFDGRHSFHLEPLADGERTRFRQHEVFGGVLVPLLLREGAIQRGFDAMNAALKRRVERKAPVKA</sequence>
<dbReference type="Proteomes" id="UP001500420">
    <property type="component" value="Unassembled WGS sequence"/>
</dbReference>
<dbReference type="Gene3D" id="3.30.530.20">
    <property type="match status" value="1"/>
</dbReference>
<accession>A0AAV3TCX0</accession>
<dbReference type="PANTHER" id="PTHR36166">
    <property type="entry name" value="CHROMOSOME 9, WHOLE GENOME SHOTGUN SEQUENCE"/>
    <property type="match status" value="1"/>
</dbReference>
<dbReference type="AlphaFoldDB" id="A0AAV3TCX0"/>
<dbReference type="CDD" id="cd07822">
    <property type="entry name" value="SRPBCC_4"/>
    <property type="match status" value="1"/>
</dbReference>
<dbReference type="RefSeq" id="WP_343775227.1">
    <property type="nucleotide sequence ID" value="NZ_BAAADV010000007.1"/>
</dbReference>
<gene>
    <name evidence="1" type="ORF">GCM10009020_32520</name>
</gene>
<evidence type="ECO:0000313" key="1">
    <source>
        <dbReference type="EMBL" id="GAA0681037.1"/>
    </source>
</evidence>
<proteinExistence type="predicted"/>
<dbReference type="Pfam" id="PF10604">
    <property type="entry name" value="Polyketide_cyc2"/>
    <property type="match status" value="1"/>
</dbReference>